<keyword evidence="1" id="KW-1133">Transmembrane helix</keyword>
<evidence type="ECO:0000313" key="2">
    <source>
        <dbReference type="EMBL" id="KAE8336077.1"/>
    </source>
</evidence>
<accession>A0A5N6XSD4</accession>
<reference evidence="2" key="1">
    <citation type="submission" date="2019-04" db="EMBL/GenBank/DDBJ databases">
        <title>Friends and foes A comparative genomics study of 23 Aspergillus species from section Flavi.</title>
        <authorList>
            <consortium name="DOE Joint Genome Institute"/>
            <person name="Kjaerbolling I."/>
            <person name="Vesth T."/>
            <person name="Frisvad J.C."/>
            <person name="Nybo J.L."/>
            <person name="Theobald S."/>
            <person name="Kildgaard S."/>
            <person name="Isbrandt T."/>
            <person name="Kuo A."/>
            <person name="Sato A."/>
            <person name="Lyhne E.K."/>
            <person name="Kogle M.E."/>
            <person name="Wiebenga A."/>
            <person name="Kun R.S."/>
            <person name="Lubbers R.J."/>
            <person name="Makela M.R."/>
            <person name="Barry K."/>
            <person name="Chovatia M."/>
            <person name="Clum A."/>
            <person name="Daum C."/>
            <person name="Haridas S."/>
            <person name="He G."/>
            <person name="LaButti K."/>
            <person name="Lipzen A."/>
            <person name="Mondo S."/>
            <person name="Riley R."/>
            <person name="Salamov A."/>
            <person name="Simmons B.A."/>
            <person name="Magnuson J.K."/>
            <person name="Henrissat B."/>
            <person name="Mortensen U.H."/>
            <person name="Larsen T.O."/>
            <person name="Devries R.P."/>
            <person name="Grigoriev I.V."/>
            <person name="Machida M."/>
            <person name="Baker S.E."/>
            <person name="Andersen M.R."/>
        </authorList>
    </citation>
    <scope>NUCLEOTIDE SEQUENCE</scope>
    <source>
        <strain evidence="2">CBS 117612</strain>
    </source>
</reference>
<protein>
    <submittedName>
        <fullName evidence="2">Uncharacterized protein</fullName>
    </submittedName>
</protein>
<name>A0A5N6XSD4_9EURO</name>
<dbReference type="EMBL" id="ML737202">
    <property type="protein sequence ID" value="KAE8336077.1"/>
    <property type="molecule type" value="Genomic_DNA"/>
</dbReference>
<feature type="transmembrane region" description="Helical" evidence="1">
    <location>
        <begin position="369"/>
        <end position="393"/>
    </location>
</feature>
<dbReference type="AlphaFoldDB" id="A0A5N6XSD4"/>
<dbReference type="Proteomes" id="UP000325558">
    <property type="component" value="Unassembled WGS sequence"/>
</dbReference>
<evidence type="ECO:0000256" key="1">
    <source>
        <dbReference type="SAM" id="Phobius"/>
    </source>
</evidence>
<keyword evidence="1" id="KW-0812">Transmembrane</keyword>
<proteinExistence type="predicted"/>
<dbReference type="OrthoDB" id="5332281at2759"/>
<feature type="transmembrane region" description="Helical" evidence="1">
    <location>
        <begin position="413"/>
        <end position="432"/>
    </location>
</feature>
<gene>
    <name evidence="2" type="ORF">BDV24DRAFT_168639</name>
</gene>
<keyword evidence="1" id="KW-0472">Membrane</keyword>
<sequence length="553" mass="62341">MHGDRSIIGAQALYQQWSSVDSSLLLYYVGLCSVGKNRPEETLLLEHRDRILPERIVFPRSSLVVPDCSGTDYDGISENLFIYILHVHYKQDLLPDAREIQKFNATNPILAKSAIVNVENTTGVLCSQNFDYKKVYVEVDPTDPATQRGPGLKVTPIAPIAKLPTWYAEFMTNVTTHAQLWGEMFNMIMECAEGLLGNDETTVSVSSALFRLMQAKEEYNDYTAFLDTSELINTASAVYSSLLVQIYRFTLHGLAYYSTTDPNLRGEAVFRKQRLLLGLRNVVPRSPDTLDGSRRLVRLLEGTGHWTTSQFHISLQGHSFDTRVKPGEGQRHAFNIQVYRGPPVTDPMVSFQESTTRKKYWKHIGDNPWFRLSMLVAPILVALLVALLEVVQFVSDRSNGILDALNNSTTTLLSRYIPATMMLSVAIMYSAFEYSVTSLAPYRTLAPGNLIHDAAAVHQQDEYRIRHAAYMPSPRSWPGNRYRRCNDPGSIASAASLLAGSEIASSNMVPEGAEWMGRKEVEDERVFQGMRFRLGWMQRAEREEPTYRIEATS</sequence>
<organism evidence="2">
    <name type="scientific">Aspergillus arachidicola</name>
    <dbReference type="NCBI Taxonomy" id="656916"/>
    <lineage>
        <taxon>Eukaryota</taxon>
        <taxon>Fungi</taxon>
        <taxon>Dikarya</taxon>
        <taxon>Ascomycota</taxon>
        <taxon>Pezizomycotina</taxon>
        <taxon>Eurotiomycetes</taxon>
        <taxon>Eurotiomycetidae</taxon>
        <taxon>Eurotiales</taxon>
        <taxon>Aspergillaceae</taxon>
        <taxon>Aspergillus</taxon>
        <taxon>Aspergillus subgen. Circumdati</taxon>
    </lineage>
</organism>